<name>A0A8X8WAL0_SALSN</name>
<evidence type="ECO:0000313" key="1">
    <source>
        <dbReference type="EMBL" id="KAG6390586.1"/>
    </source>
</evidence>
<reference evidence="1" key="1">
    <citation type="submission" date="2018-01" db="EMBL/GenBank/DDBJ databases">
        <authorList>
            <person name="Mao J.F."/>
        </authorList>
    </citation>
    <scope>NUCLEOTIDE SEQUENCE</scope>
    <source>
        <strain evidence="1">Huo1</strain>
        <tissue evidence="1">Leaf</tissue>
    </source>
</reference>
<protein>
    <submittedName>
        <fullName evidence="1">Uncharacterized protein</fullName>
    </submittedName>
</protein>
<proteinExistence type="predicted"/>
<dbReference type="AlphaFoldDB" id="A0A8X8WAL0"/>
<accession>A0A8X8WAL0</accession>
<dbReference type="Proteomes" id="UP000298416">
    <property type="component" value="Unassembled WGS sequence"/>
</dbReference>
<evidence type="ECO:0000313" key="2">
    <source>
        <dbReference type="Proteomes" id="UP000298416"/>
    </source>
</evidence>
<sequence length="206" mass="22496">MASSKSLIRAGASMSTRFLSRAFHTSPNPFLSPKHELIGAAKLLPSLFIPQSQKMAPFYSPPQPQNDVDSLRKLFSEGFLYPCGLPSLPFLLPEASASHSVSNGAVSVECPKTKTVGSEKETNLHQVSLCFVTQRGRTNQVTSDAKGFMDSSLGNPPRVAGESFPDELQRVGIESQHDQTSGKFLDDLIKEHRHFEGKNLIGARQL</sequence>
<comment type="caution">
    <text evidence="1">The sequence shown here is derived from an EMBL/GenBank/DDBJ whole genome shotgun (WGS) entry which is preliminary data.</text>
</comment>
<dbReference type="EMBL" id="PNBA02000019">
    <property type="protein sequence ID" value="KAG6390586.1"/>
    <property type="molecule type" value="Genomic_DNA"/>
</dbReference>
<organism evidence="1">
    <name type="scientific">Salvia splendens</name>
    <name type="common">Scarlet sage</name>
    <dbReference type="NCBI Taxonomy" id="180675"/>
    <lineage>
        <taxon>Eukaryota</taxon>
        <taxon>Viridiplantae</taxon>
        <taxon>Streptophyta</taxon>
        <taxon>Embryophyta</taxon>
        <taxon>Tracheophyta</taxon>
        <taxon>Spermatophyta</taxon>
        <taxon>Magnoliopsida</taxon>
        <taxon>eudicotyledons</taxon>
        <taxon>Gunneridae</taxon>
        <taxon>Pentapetalae</taxon>
        <taxon>asterids</taxon>
        <taxon>lamiids</taxon>
        <taxon>Lamiales</taxon>
        <taxon>Lamiaceae</taxon>
        <taxon>Nepetoideae</taxon>
        <taxon>Mentheae</taxon>
        <taxon>Salviinae</taxon>
        <taxon>Salvia</taxon>
        <taxon>Salvia subgen. Calosphace</taxon>
        <taxon>core Calosphace</taxon>
    </lineage>
</organism>
<gene>
    <name evidence="1" type="ORF">SASPL_148324</name>
</gene>
<keyword evidence="2" id="KW-1185">Reference proteome</keyword>
<reference evidence="1" key="2">
    <citation type="submission" date="2020-08" db="EMBL/GenBank/DDBJ databases">
        <title>Plant Genome Project.</title>
        <authorList>
            <person name="Zhang R.-G."/>
        </authorList>
    </citation>
    <scope>NUCLEOTIDE SEQUENCE</scope>
    <source>
        <strain evidence="1">Huo1</strain>
        <tissue evidence="1">Leaf</tissue>
    </source>
</reference>